<dbReference type="InterPro" id="IPR018060">
    <property type="entry name" value="HTH_AraC"/>
</dbReference>
<keyword evidence="2" id="KW-0805">Transcription regulation</keyword>
<keyword evidence="4" id="KW-0804">Transcription</keyword>
<dbReference type="GO" id="GO:0043565">
    <property type="term" value="F:sequence-specific DNA binding"/>
    <property type="evidence" value="ECO:0007669"/>
    <property type="project" value="InterPro"/>
</dbReference>
<dbReference type="PROSITE" id="PS01124">
    <property type="entry name" value="HTH_ARAC_FAMILY_2"/>
    <property type="match status" value="1"/>
</dbReference>
<reference evidence="6 7" key="1">
    <citation type="submission" date="2018-11" db="EMBL/GenBank/DDBJ databases">
        <title>Bradyrhizobium sp. nov., isolated from effective nodules of peanut in China.</title>
        <authorList>
            <person name="Li Y."/>
        </authorList>
    </citation>
    <scope>NUCLEOTIDE SEQUENCE [LARGE SCALE GENOMIC DNA]</scope>
    <source>
        <strain evidence="6 7">CCBAU 51770</strain>
    </source>
</reference>
<evidence type="ECO:0000256" key="1">
    <source>
        <dbReference type="ARBA" id="ARBA00022491"/>
    </source>
</evidence>
<dbReference type="GO" id="GO:0003700">
    <property type="term" value="F:DNA-binding transcription factor activity"/>
    <property type="evidence" value="ECO:0007669"/>
    <property type="project" value="InterPro"/>
</dbReference>
<dbReference type="SMART" id="SM00342">
    <property type="entry name" value="HTH_ARAC"/>
    <property type="match status" value="1"/>
</dbReference>
<name>A0A4Q0Q7S0_9BRAD</name>
<dbReference type="InterPro" id="IPR011051">
    <property type="entry name" value="RmlC_Cupin_sf"/>
</dbReference>
<evidence type="ECO:0000256" key="3">
    <source>
        <dbReference type="ARBA" id="ARBA00023125"/>
    </source>
</evidence>
<protein>
    <submittedName>
        <fullName evidence="6">AraC family transcriptional regulator</fullName>
    </submittedName>
</protein>
<dbReference type="AlphaFoldDB" id="A0A4Q0Q7S0"/>
<gene>
    <name evidence="6" type="ORF">EAS61_37250</name>
</gene>
<dbReference type="Gene3D" id="1.10.10.60">
    <property type="entry name" value="Homeodomain-like"/>
    <property type="match status" value="1"/>
</dbReference>
<dbReference type="SUPFAM" id="SSF46689">
    <property type="entry name" value="Homeodomain-like"/>
    <property type="match status" value="1"/>
</dbReference>
<evidence type="ECO:0000256" key="2">
    <source>
        <dbReference type="ARBA" id="ARBA00023015"/>
    </source>
</evidence>
<organism evidence="6 7">
    <name type="scientific">Bradyrhizobium zhanjiangense</name>
    <dbReference type="NCBI Taxonomy" id="1325107"/>
    <lineage>
        <taxon>Bacteria</taxon>
        <taxon>Pseudomonadati</taxon>
        <taxon>Pseudomonadota</taxon>
        <taxon>Alphaproteobacteria</taxon>
        <taxon>Hyphomicrobiales</taxon>
        <taxon>Nitrobacteraceae</taxon>
        <taxon>Bradyrhizobium</taxon>
    </lineage>
</organism>
<accession>A0A4Q0Q7S0</accession>
<evidence type="ECO:0000313" key="6">
    <source>
        <dbReference type="EMBL" id="RXG85034.1"/>
    </source>
</evidence>
<dbReference type="SUPFAM" id="SSF51182">
    <property type="entry name" value="RmlC-like cupins"/>
    <property type="match status" value="1"/>
</dbReference>
<keyword evidence="3" id="KW-0238">DNA-binding</keyword>
<dbReference type="EMBL" id="RKMK01000063">
    <property type="protein sequence ID" value="RXG85034.1"/>
    <property type="molecule type" value="Genomic_DNA"/>
</dbReference>
<dbReference type="PANTHER" id="PTHR11019:SF199">
    <property type="entry name" value="HTH-TYPE TRANSCRIPTIONAL REGULATOR NIMR"/>
    <property type="match status" value="1"/>
</dbReference>
<evidence type="ECO:0000313" key="7">
    <source>
        <dbReference type="Proteomes" id="UP000290174"/>
    </source>
</evidence>
<feature type="domain" description="HTH araC/xylS-type" evidence="5">
    <location>
        <begin position="163"/>
        <end position="260"/>
    </location>
</feature>
<dbReference type="InterPro" id="IPR009057">
    <property type="entry name" value="Homeodomain-like_sf"/>
</dbReference>
<dbReference type="Pfam" id="PF12833">
    <property type="entry name" value="HTH_18"/>
    <property type="match status" value="1"/>
</dbReference>
<sequence length="274" mass="30415">MRGSLLQYFRELDPDSLERPVVALMVNTQEKEDEVPIHTHRKGQLVLAQRGGVTCEVPSGLWMVPPRCGVWIPGGMPHSNRATANASIYFLYVDMNAAPVPHECCTLSITPLLHEVIHRLATLAPLYDQEGPAAHIVAVLLNELIEMPTERLHLPVTRHSKLRAIADALMENPADRRTVAEWGEAMALGERTLMRLVVAETGMTFSRWRQQLHIIIALQRLSAGDSVQAVSEVLGYDSVSAFITMFKKALGKSPARYFSDRAKRGEQTPAAHLS</sequence>
<evidence type="ECO:0000259" key="5">
    <source>
        <dbReference type="PROSITE" id="PS01124"/>
    </source>
</evidence>
<keyword evidence="1" id="KW-0678">Repressor</keyword>
<dbReference type="PANTHER" id="PTHR11019">
    <property type="entry name" value="HTH-TYPE TRANSCRIPTIONAL REGULATOR NIMR"/>
    <property type="match status" value="1"/>
</dbReference>
<evidence type="ECO:0000256" key="4">
    <source>
        <dbReference type="ARBA" id="ARBA00023163"/>
    </source>
</evidence>
<dbReference type="FunFam" id="1.10.10.60:FF:000132">
    <property type="entry name" value="AraC family transcriptional regulator"/>
    <property type="match status" value="1"/>
</dbReference>
<dbReference type="CDD" id="cd06124">
    <property type="entry name" value="cupin_NimR-like_N"/>
    <property type="match status" value="1"/>
</dbReference>
<dbReference type="Proteomes" id="UP000290174">
    <property type="component" value="Unassembled WGS sequence"/>
</dbReference>
<proteinExistence type="predicted"/>
<comment type="caution">
    <text evidence="6">The sequence shown here is derived from an EMBL/GenBank/DDBJ whole genome shotgun (WGS) entry which is preliminary data.</text>
</comment>